<dbReference type="Pfam" id="PF12796">
    <property type="entry name" value="Ank_2"/>
    <property type="match status" value="3"/>
</dbReference>
<keyword evidence="2" id="KW-1133">Transmembrane helix</keyword>
<feature type="repeat" description="ANK" evidence="1">
    <location>
        <begin position="158"/>
        <end position="180"/>
    </location>
</feature>
<feature type="repeat" description="ANK" evidence="1">
    <location>
        <begin position="984"/>
        <end position="1017"/>
    </location>
</feature>
<feature type="transmembrane region" description="Helical" evidence="2">
    <location>
        <begin position="690"/>
        <end position="709"/>
    </location>
</feature>
<feature type="repeat" description="ANK" evidence="1">
    <location>
        <begin position="483"/>
        <end position="515"/>
    </location>
</feature>
<proteinExistence type="predicted"/>
<evidence type="ECO:0000313" key="4">
    <source>
        <dbReference type="EMBL" id="KAK5837505.1"/>
    </source>
</evidence>
<dbReference type="Pfam" id="PF00023">
    <property type="entry name" value="Ank"/>
    <property type="match status" value="4"/>
</dbReference>
<dbReference type="PANTHER" id="PTHR24121:SF22">
    <property type="entry name" value="PROTEIN ACCELERATED CELL DEATH 6-LIKE"/>
    <property type="match status" value="1"/>
</dbReference>
<keyword evidence="2" id="KW-0472">Membrane</keyword>
<accession>A0ABR0QDW0</accession>
<evidence type="ECO:0000256" key="2">
    <source>
        <dbReference type="SAM" id="Phobius"/>
    </source>
</evidence>
<keyword evidence="1" id="KW-0040">ANK repeat</keyword>
<sequence>MDASLYKAAAEGNIEVFNNNQGLQLESLKTLNHDNVLHVNLANEEIVAWLFNRFLSILEFLPVQYVSFNRYLRFYITMIKREKRTGFIEQILTKCPPLLLQTNAKGQTPLHVAARYGHSAIVKLLIKSCAKARGGDLEKLGTDQVNAVREILRITDQESNTALHEAARCGNAEVVKALLEFEDPDFPYSANTKQETPLYIAARKRGSGRLLTLLLDNFKSTAHGGPHGRTALHAAATCKNRSTKMGPEEPEENMITHLHPWLYKAAAEGNIEIFNNKQGLQLESLKTPNHDNVLHVNLANQEDAAWLFNRFLSIITFFPVQYVSWYQCLSIFITRIRGEKRSDFIEQILSKCPSLLLQTNAKGQTPLHVAARYGHSAIVKLLIKSCAKARAGDLELGKDQVSAVREMLRITDQESNTALHEAARCGNVEVVKALLKFEDPDFPYSANKKQETPLYIAARRRGSGRLLTLLLDKLKSTGHGGPHGRTALHAAAMAGDADAVSVTLKKKGNLTKERDEDGHTPLHYAAHLGRRFSVVKELLKWDVSAAYIGDKKRGMTPLLMAARQNNVGTVRMILSLCPDCSKKVDNNGLNLLHYLAFRDPSSPLRRSLFKLSGIEIVYGSIRNLMELEGVFGMTPREVYNALRYEKHHHKQKQIKELLEEMENDQVAEEPVRQFGSRNVSTESLENTRNAHLIVAALIATIAFAAAITIPGGRNKSTKMEPGEPEQNVTHMETLLYKAAAEGDIEVFNNKQGLQLESLKTPNHDNVLHLNLATEETVKFSIIKIFSVGIVPSYPFLNFFVTMIKREKKSDFIEQILSKCPSLLFQTNAKGQTPLHVAARYGHSAIVKLLIKSCAKARDGDLELGMDQVSAVREMLRITDQESNTALHEAAGCGNVEVVKALLEFEDPDFPYSANKKQETPLYIAARRRGSGRLLTLLLDKSKSTAHGGPHSRTALHAAAMAGDAEAIRVILKKKGNLTKERDEDGRTPLHYAAHLGRRFSVVEELLKRDVSAAYMGDKKRGMTPLLMAARQGYLGTVSKILILCPDCCEKVDNKGLTLLHYLAFRGSSYPLELFLFKRGGIEIVYGSLRNLMKLEGAFGMTPQEVYNAVQHEKHHYKQEQINELLEEIENDQVADEPVRPFRLPITISTASLEKKREGHLIVAGLIATVTFAAAITVPGGFKSERGSEEGTPLLIHEATFKVFIISNALAFILSLSTLSVYLRTMYFFSSNSNQRRKILITRLTAKNLLNSALIAMVIAFSTANYVVLKPSHALAIASCLVGPAFIFTSLLTRKWISILVWISAYFVNIFIPFSLV</sequence>
<dbReference type="PROSITE" id="PS50088">
    <property type="entry name" value="ANK_REPEAT"/>
    <property type="match status" value="10"/>
</dbReference>
<feature type="transmembrane region" description="Helical" evidence="2">
    <location>
        <begin position="1248"/>
        <end position="1267"/>
    </location>
</feature>
<dbReference type="EMBL" id="JARKNE010000004">
    <property type="protein sequence ID" value="KAK5837505.1"/>
    <property type="molecule type" value="Genomic_DNA"/>
</dbReference>
<evidence type="ECO:0000259" key="3">
    <source>
        <dbReference type="Pfam" id="PF13962"/>
    </source>
</evidence>
<reference evidence="4 5" key="1">
    <citation type="submission" date="2023-03" db="EMBL/GenBank/DDBJ databases">
        <title>WGS of Gossypium arboreum.</title>
        <authorList>
            <person name="Yu D."/>
        </authorList>
    </citation>
    <scope>NUCLEOTIDE SEQUENCE [LARGE SCALE GENOMIC DNA]</scope>
    <source>
        <tissue evidence="4">Leaf</tissue>
    </source>
</reference>
<protein>
    <recommendedName>
        <fullName evidence="3">PGG domain-containing protein</fullName>
    </recommendedName>
</protein>
<feature type="transmembrane region" description="Helical" evidence="2">
    <location>
        <begin position="1160"/>
        <end position="1181"/>
    </location>
</feature>
<feature type="repeat" description="ANK" evidence="1">
    <location>
        <begin position="517"/>
        <end position="540"/>
    </location>
</feature>
<dbReference type="PROSITE" id="PS50297">
    <property type="entry name" value="ANK_REP_REGION"/>
    <property type="match status" value="10"/>
</dbReference>
<evidence type="ECO:0000313" key="5">
    <source>
        <dbReference type="Proteomes" id="UP001358586"/>
    </source>
</evidence>
<dbReference type="Gene3D" id="1.25.40.20">
    <property type="entry name" value="Ankyrin repeat-containing domain"/>
    <property type="match status" value="5"/>
</dbReference>
<feature type="domain" description="PGG" evidence="3">
    <location>
        <begin position="1151"/>
        <end position="1267"/>
    </location>
</feature>
<feature type="repeat" description="ANK" evidence="1">
    <location>
        <begin position="950"/>
        <end position="982"/>
    </location>
</feature>
<dbReference type="InterPro" id="IPR036770">
    <property type="entry name" value="Ankyrin_rpt-contain_sf"/>
</dbReference>
<feature type="transmembrane region" description="Helical" evidence="2">
    <location>
        <begin position="1273"/>
        <end position="1291"/>
    </location>
</feature>
<keyword evidence="2" id="KW-0812">Transmembrane</keyword>
<feature type="repeat" description="ANK" evidence="1">
    <location>
        <begin position="829"/>
        <end position="861"/>
    </location>
</feature>
<dbReference type="PANTHER" id="PTHR24121">
    <property type="entry name" value="NO MECHANORECEPTOR POTENTIAL C, ISOFORM D-RELATED"/>
    <property type="match status" value="1"/>
</dbReference>
<dbReference type="Pfam" id="PF13962">
    <property type="entry name" value="PGG"/>
    <property type="match status" value="2"/>
</dbReference>
<gene>
    <name evidence="4" type="ORF">PVK06_013315</name>
</gene>
<feature type="repeat" description="ANK" evidence="1">
    <location>
        <begin position="881"/>
        <end position="903"/>
    </location>
</feature>
<feature type="repeat" description="ANK" evidence="1">
    <location>
        <begin position="362"/>
        <end position="394"/>
    </location>
</feature>
<dbReference type="Proteomes" id="UP001358586">
    <property type="component" value="Chromosome 4"/>
</dbReference>
<feature type="transmembrane region" description="Helical" evidence="2">
    <location>
        <begin position="1298"/>
        <end position="1315"/>
    </location>
</feature>
<feature type="transmembrane region" description="Helical" evidence="2">
    <location>
        <begin position="1201"/>
        <end position="1228"/>
    </location>
</feature>
<feature type="domain" description="PGG" evidence="3">
    <location>
        <begin position="682"/>
        <end position="725"/>
    </location>
</feature>
<dbReference type="SUPFAM" id="SSF48403">
    <property type="entry name" value="Ankyrin repeat"/>
    <property type="match status" value="3"/>
</dbReference>
<keyword evidence="5" id="KW-1185">Reference proteome</keyword>
<dbReference type="InterPro" id="IPR002110">
    <property type="entry name" value="Ankyrin_rpt"/>
</dbReference>
<feature type="repeat" description="ANK" evidence="1">
    <location>
        <begin position="414"/>
        <end position="436"/>
    </location>
</feature>
<name>A0ABR0QDW0_GOSAR</name>
<feature type="repeat" description="ANK" evidence="1">
    <location>
        <begin position="105"/>
        <end position="137"/>
    </location>
</feature>
<dbReference type="SMART" id="SM00248">
    <property type="entry name" value="ANK"/>
    <property type="match status" value="17"/>
</dbReference>
<dbReference type="InterPro" id="IPR026961">
    <property type="entry name" value="PGG_dom"/>
</dbReference>
<evidence type="ECO:0000256" key="1">
    <source>
        <dbReference type="PROSITE-ProRule" id="PRU00023"/>
    </source>
</evidence>
<comment type="caution">
    <text evidence="4">The sequence shown here is derived from an EMBL/GenBank/DDBJ whole genome shotgun (WGS) entry which is preliminary data.</text>
</comment>
<organism evidence="4 5">
    <name type="scientific">Gossypium arboreum</name>
    <name type="common">Tree cotton</name>
    <name type="synonym">Gossypium nanking</name>
    <dbReference type="NCBI Taxonomy" id="29729"/>
    <lineage>
        <taxon>Eukaryota</taxon>
        <taxon>Viridiplantae</taxon>
        <taxon>Streptophyta</taxon>
        <taxon>Embryophyta</taxon>
        <taxon>Tracheophyta</taxon>
        <taxon>Spermatophyta</taxon>
        <taxon>Magnoliopsida</taxon>
        <taxon>eudicotyledons</taxon>
        <taxon>Gunneridae</taxon>
        <taxon>Pentapetalae</taxon>
        <taxon>rosids</taxon>
        <taxon>malvids</taxon>
        <taxon>Malvales</taxon>
        <taxon>Malvaceae</taxon>
        <taxon>Malvoideae</taxon>
        <taxon>Gossypium</taxon>
    </lineage>
</organism>